<dbReference type="InterPro" id="IPR004835">
    <property type="entry name" value="Chitin_synth"/>
</dbReference>
<keyword evidence="2" id="KW-0812">Transmembrane</keyword>
<reference evidence="5" key="1">
    <citation type="journal article" date="2013" name="Environ. Microbiol.">
        <title>Seasonally variable intestinal metagenomes of the red palm weevil (Rhynchophorus ferrugineus).</title>
        <authorList>
            <person name="Jia S."/>
            <person name="Zhang X."/>
            <person name="Zhang G."/>
            <person name="Yin A."/>
            <person name="Zhang S."/>
            <person name="Li F."/>
            <person name="Wang L."/>
            <person name="Zhao D."/>
            <person name="Yun Q."/>
            <person name="Tala"/>
            <person name="Wang J."/>
            <person name="Sun G."/>
            <person name="Baabdullah M."/>
            <person name="Yu X."/>
            <person name="Hu S."/>
            <person name="Al-Mssallem I.S."/>
            <person name="Yu J."/>
        </authorList>
    </citation>
    <scope>NUCLEOTIDE SEQUENCE</scope>
</reference>
<dbReference type="PANTHER" id="PTHR22914:SF38">
    <property type="entry name" value="CHITIN SYNTHASE 2"/>
    <property type="match status" value="1"/>
</dbReference>
<proteinExistence type="inferred from homology"/>
<evidence type="ECO:0000256" key="1">
    <source>
        <dbReference type="ARBA" id="ARBA00004141"/>
    </source>
</evidence>
<comment type="catalytic activity">
    <reaction evidence="4">
        <text>[(1-&gt;4)-N-acetyl-beta-D-glucosaminyl](n) + UDP-N-acetyl-alpha-D-glucosamine = [(1-&gt;4)-N-acetyl-beta-D-glucosaminyl](n+1) + UDP + H(+)</text>
        <dbReference type="Rhea" id="RHEA:16637"/>
        <dbReference type="Rhea" id="RHEA-COMP:9593"/>
        <dbReference type="Rhea" id="RHEA-COMP:9595"/>
        <dbReference type="ChEBI" id="CHEBI:15378"/>
        <dbReference type="ChEBI" id="CHEBI:17029"/>
        <dbReference type="ChEBI" id="CHEBI:57705"/>
        <dbReference type="ChEBI" id="CHEBI:58223"/>
        <dbReference type="EC" id="2.4.1.16"/>
    </reaction>
</comment>
<comment type="subcellular location">
    <subcellularLocation>
        <location evidence="4">Cell membrane</location>
        <topology evidence="4">Multi-pass membrane protein</topology>
    </subcellularLocation>
    <subcellularLocation>
        <location evidence="1">Membrane</location>
        <topology evidence="1">Multi-pass membrane protein</topology>
    </subcellularLocation>
</comment>
<dbReference type="EMBL" id="KF128243">
    <property type="protein sequence ID" value="AIA95608.1"/>
    <property type="molecule type" value="Genomic_DNA"/>
</dbReference>
<name>A0A060CG08_9SACH</name>
<evidence type="ECO:0000256" key="2">
    <source>
        <dbReference type="ARBA" id="ARBA00022692"/>
    </source>
</evidence>
<dbReference type="AlphaFoldDB" id="A0A060CG08"/>
<protein>
    <recommendedName>
        <fullName evidence="4">Chitin synthase</fullName>
        <ecNumber evidence="4">2.4.1.16</ecNumber>
    </recommendedName>
</protein>
<keyword evidence="4" id="KW-0961">Cell wall biogenesis/degradation</keyword>
<dbReference type="PANTHER" id="PTHR22914">
    <property type="entry name" value="CHITIN SYNTHASE"/>
    <property type="match status" value="1"/>
</dbReference>
<dbReference type="Pfam" id="PF01644">
    <property type="entry name" value="Chitin_synth_1"/>
    <property type="match status" value="1"/>
</dbReference>
<organism evidence="5">
    <name type="scientific">uncultured Zygosaccharomyces</name>
    <dbReference type="NCBI Taxonomy" id="1054455"/>
    <lineage>
        <taxon>Eukaryota</taxon>
        <taxon>Fungi</taxon>
        <taxon>Dikarya</taxon>
        <taxon>Ascomycota</taxon>
        <taxon>Saccharomycotina</taxon>
        <taxon>Saccharomycetes</taxon>
        <taxon>Saccharomycetales</taxon>
        <taxon>Saccharomycetaceae</taxon>
        <taxon>environmental samples</taxon>
    </lineage>
</organism>
<evidence type="ECO:0000256" key="4">
    <source>
        <dbReference type="RuleBase" id="RU366040"/>
    </source>
</evidence>
<dbReference type="GO" id="GO:0004100">
    <property type="term" value="F:chitin synthase activity"/>
    <property type="evidence" value="ECO:0007669"/>
    <property type="project" value="InterPro"/>
</dbReference>
<dbReference type="GO" id="GO:0030428">
    <property type="term" value="C:cell septum"/>
    <property type="evidence" value="ECO:0007669"/>
    <property type="project" value="TreeGrafter"/>
</dbReference>
<keyword evidence="4" id="KW-0808">Transferase</keyword>
<evidence type="ECO:0000313" key="5">
    <source>
        <dbReference type="EMBL" id="AIA95608.1"/>
    </source>
</evidence>
<comment type="similarity">
    <text evidence="4">Belongs to the chitin synthase family.</text>
</comment>
<sequence>MNSYFKGELLNDGPNKDVFSANMYLAEDRILCWELVAKKDARWLLKYVKEAKGETDLPETVAEFVSQEKKMA</sequence>
<keyword evidence="3" id="KW-0472">Membrane</keyword>
<dbReference type="EC" id="2.4.1.16" evidence="4"/>
<dbReference type="GO" id="GO:0006031">
    <property type="term" value="P:chitin biosynthetic process"/>
    <property type="evidence" value="ECO:0007669"/>
    <property type="project" value="TreeGrafter"/>
</dbReference>
<keyword evidence="4" id="KW-0328">Glycosyltransferase</keyword>
<accession>A0A060CG08</accession>
<dbReference type="GO" id="GO:0016020">
    <property type="term" value="C:membrane"/>
    <property type="evidence" value="ECO:0007669"/>
    <property type="project" value="UniProtKB-SubCell"/>
</dbReference>
<dbReference type="GO" id="GO:0071944">
    <property type="term" value="C:cell periphery"/>
    <property type="evidence" value="ECO:0007669"/>
    <property type="project" value="TreeGrafter"/>
</dbReference>
<evidence type="ECO:0000256" key="3">
    <source>
        <dbReference type="ARBA" id="ARBA00023136"/>
    </source>
</evidence>
<keyword evidence="4" id="KW-1003">Cell membrane</keyword>
<comment type="function">
    <text evidence="4">Polymerizes chitin, a structural polymer of the cell wall and septum, by transferring the sugar moiety of UDP-GlcNAc to the non-reducing end of the growing chitin polymer.</text>
</comment>